<feature type="region of interest" description="Disordered" evidence="2">
    <location>
        <begin position="368"/>
        <end position="469"/>
    </location>
</feature>
<evidence type="ECO:0000313" key="4">
    <source>
        <dbReference type="Proteomes" id="UP001497497"/>
    </source>
</evidence>
<feature type="compositionally biased region" description="Low complexity" evidence="2">
    <location>
        <begin position="320"/>
        <end position="337"/>
    </location>
</feature>
<feature type="compositionally biased region" description="Basic and acidic residues" evidence="2">
    <location>
        <begin position="368"/>
        <end position="380"/>
    </location>
</feature>
<comment type="caution">
    <text evidence="3">The sequence shown here is derived from an EMBL/GenBank/DDBJ whole genome shotgun (WGS) entry which is preliminary data.</text>
</comment>
<dbReference type="EMBL" id="CAXITT010000624">
    <property type="protein sequence ID" value="CAL1544476.1"/>
    <property type="molecule type" value="Genomic_DNA"/>
</dbReference>
<sequence length="469" mass="53292">MATHQHERPKNSFEYRMSKKVAELTQVVHMLFTRNHEKEVEMDALKESYEHEIELVLADAKGQMGKLESAIAAMTRQCGDDADRIRHEKADELLAKEAEWRRVLNEKEASLHEERSECQKLRDMLIYAQRDIETFKQNWTKESAAKSEEINKKEKELERIRTRLAGAEQKLSGAQGDSEAIIAELRKTNEKLDSDVRKLQSIIENNHRSHEQLLTRNKQLETDMKTMKVRFNKKLSEMASNQSKSHKSQSTDPSDELDRLRQEVQRYRLELSNRDNNFNRVFSEKQPVLVTQKGTSVRQSSSAALPLHPHLNGHHGNGGLASSSTGSRSHSTSSQLSKAGKERGSDIGSYSEHAEVLRLQGHLDKHWLSEKRSNDSRSAGKGDFSPSSTAEPFILERILPSERHPTSTSQRVSDDALHLSPPESPRITQNSDHPYSSCLPPISSTPEKKRLSSQLTKPKPISRALLYGK</sequence>
<feature type="compositionally biased region" description="Polar residues" evidence="2">
    <location>
        <begin position="292"/>
        <end position="303"/>
    </location>
</feature>
<evidence type="ECO:0000256" key="1">
    <source>
        <dbReference type="SAM" id="Coils"/>
    </source>
</evidence>
<dbReference type="Proteomes" id="UP001497497">
    <property type="component" value="Unassembled WGS sequence"/>
</dbReference>
<protein>
    <submittedName>
        <fullName evidence="3">Uncharacterized protein</fullName>
    </submittedName>
</protein>
<feature type="region of interest" description="Disordered" evidence="2">
    <location>
        <begin position="292"/>
        <end position="348"/>
    </location>
</feature>
<keyword evidence="4" id="KW-1185">Reference proteome</keyword>
<reference evidence="3 4" key="1">
    <citation type="submission" date="2024-04" db="EMBL/GenBank/DDBJ databases">
        <authorList>
            <consortium name="Genoscope - CEA"/>
            <person name="William W."/>
        </authorList>
    </citation>
    <scope>NUCLEOTIDE SEQUENCE [LARGE SCALE GENOMIC DNA]</scope>
</reference>
<accession>A0AAV2IFZ0</accession>
<evidence type="ECO:0000313" key="3">
    <source>
        <dbReference type="EMBL" id="CAL1544476.1"/>
    </source>
</evidence>
<proteinExistence type="predicted"/>
<gene>
    <name evidence="3" type="ORF">GSLYS_00017989001</name>
</gene>
<evidence type="ECO:0000256" key="2">
    <source>
        <dbReference type="SAM" id="MobiDB-lite"/>
    </source>
</evidence>
<feature type="region of interest" description="Disordered" evidence="2">
    <location>
        <begin position="237"/>
        <end position="257"/>
    </location>
</feature>
<name>A0AAV2IFZ0_LYMST</name>
<feature type="coiled-coil region" evidence="1">
    <location>
        <begin position="104"/>
        <end position="230"/>
    </location>
</feature>
<keyword evidence="1" id="KW-0175">Coiled coil</keyword>
<organism evidence="3 4">
    <name type="scientific">Lymnaea stagnalis</name>
    <name type="common">Great pond snail</name>
    <name type="synonym">Helix stagnalis</name>
    <dbReference type="NCBI Taxonomy" id="6523"/>
    <lineage>
        <taxon>Eukaryota</taxon>
        <taxon>Metazoa</taxon>
        <taxon>Spiralia</taxon>
        <taxon>Lophotrochozoa</taxon>
        <taxon>Mollusca</taxon>
        <taxon>Gastropoda</taxon>
        <taxon>Heterobranchia</taxon>
        <taxon>Euthyneura</taxon>
        <taxon>Panpulmonata</taxon>
        <taxon>Hygrophila</taxon>
        <taxon>Lymnaeoidea</taxon>
        <taxon>Lymnaeidae</taxon>
        <taxon>Lymnaea</taxon>
    </lineage>
</organism>
<dbReference type="AlphaFoldDB" id="A0AAV2IFZ0"/>
<feature type="compositionally biased region" description="Polar residues" evidence="2">
    <location>
        <begin position="238"/>
        <end position="252"/>
    </location>
</feature>